<evidence type="ECO:0000256" key="1">
    <source>
        <dbReference type="ARBA" id="ARBA00004123"/>
    </source>
</evidence>
<dbReference type="Pfam" id="PF00447">
    <property type="entry name" value="HSF_DNA-bind"/>
    <property type="match status" value="1"/>
</dbReference>
<sequence>MDFETAQMLKSTQTENASPGGGVGGVVGGDEVVSETGQQWGLRPPPPFLVKTFEVVDDPQTNSIISWNSTGTTFIIWDHNKFSSEFLPRLFRTNNLSSFIYQLNNYGFKKVCWERYEYENQLFQAGKKHLLKDIKRRNQQPQLGKRKRAHFATDDNLTNDAMKTKLEAVMNEQKDVKFKIKKLGETLEKMKEQLANMEKNTRDEDIEEGGGKIGDFLKQFMQCINDSEKARLDGSSSTGLTVELEEKEVKEKSPEEDAENSGFWKNVMENVEQGGDGEGVLAPHHSKAIVELEEMMASDVAMQKEVMTAKPYDLNVEEDGLLE</sequence>
<dbReference type="STRING" id="4155.A0A022QJJ6"/>
<keyword evidence="14" id="KW-1185">Reference proteome</keyword>
<evidence type="ECO:0000256" key="2">
    <source>
        <dbReference type="ARBA" id="ARBA00011233"/>
    </source>
</evidence>
<dbReference type="PANTHER" id="PTHR10015">
    <property type="entry name" value="HEAT SHOCK TRANSCRIPTION FACTOR"/>
    <property type="match status" value="1"/>
</dbReference>
<feature type="compositionally biased region" description="Gly residues" evidence="11">
    <location>
        <begin position="19"/>
        <end position="28"/>
    </location>
</feature>
<dbReference type="Proteomes" id="UP000030748">
    <property type="component" value="Unassembled WGS sequence"/>
</dbReference>
<dbReference type="EMBL" id="KI631456">
    <property type="protein sequence ID" value="EYU28121.1"/>
    <property type="molecule type" value="Genomic_DNA"/>
</dbReference>
<dbReference type="FunFam" id="1.10.10.10:FF:000037">
    <property type="entry name" value="Heat stress transcription factor B-4"/>
    <property type="match status" value="1"/>
</dbReference>
<dbReference type="InterPro" id="IPR036388">
    <property type="entry name" value="WH-like_DNA-bd_sf"/>
</dbReference>
<reference evidence="13 14" key="1">
    <citation type="journal article" date="2013" name="Proc. Natl. Acad. Sci. U.S.A.">
        <title>Fine-scale variation in meiotic recombination in Mimulus inferred from population shotgun sequencing.</title>
        <authorList>
            <person name="Hellsten U."/>
            <person name="Wright K.M."/>
            <person name="Jenkins J."/>
            <person name="Shu S."/>
            <person name="Yuan Y."/>
            <person name="Wessler S.R."/>
            <person name="Schmutz J."/>
            <person name="Willis J.H."/>
            <person name="Rokhsar D.S."/>
        </authorList>
    </citation>
    <scope>NUCLEOTIDE SEQUENCE [LARGE SCALE GENOMIC DNA]</scope>
    <source>
        <strain evidence="14">cv. DUN x IM62</strain>
    </source>
</reference>
<evidence type="ECO:0000259" key="12">
    <source>
        <dbReference type="SMART" id="SM00415"/>
    </source>
</evidence>
<evidence type="ECO:0000313" key="14">
    <source>
        <dbReference type="Proteomes" id="UP000030748"/>
    </source>
</evidence>
<evidence type="ECO:0000256" key="5">
    <source>
        <dbReference type="ARBA" id="ARBA00023016"/>
    </source>
</evidence>
<dbReference type="GO" id="GO:0003700">
    <property type="term" value="F:DNA-binding transcription factor activity"/>
    <property type="evidence" value="ECO:0000318"/>
    <property type="project" value="GO_Central"/>
</dbReference>
<keyword evidence="5" id="KW-0346">Stress response</keyword>
<evidence type="ECO:0000256" key="9">
    <source>
        <dbReference type="RuleBase" id="RU004020"/>
    </source>
</evidence>
<name>A0A022QJJ6_ERYGU</name>
<comment type="subunit">
    <text evidence="2">Homotrimer.</text>
</comment>
<dbReference type="AlphaFoldDB" id="A0A022QJJ6"/>
<dbReference type="GO" id="GO:0043565">
    <property type="term" value="F:sequence-specific DNA binding"/>
    <property type="evidence" value="ECO:0007669"/>
    <property type="project" value="InterPro"/>
</dbReference>
<dbReference type="GO" id="GO:0034605">
    <property type="term" value="P:cellular response to heat"/>
    <property type="evidence" value="ECO:0000318"/>
    <property type="project" value="GO_Central"/>
</dbReference>
<dbReference type="InterPro" id="IPR036390">
    <property type="entry name" value="WH_DNA-bd_sf"/>
</dbReference>
<feature type="region of interest" description="Disordered" evidence="11">
    <location>
        <begin position="1"/>
        <end position="28"/>
    </location>
</feature>
<keyword evidence="10" id="KW-0175">Coiled coil</keyword>
<feature type="region of interest" description="Disordered" evidence="11">
    <location>
        <begin position="229"/>
        <end position="260"/>
    </location>
</feature>
<feature type="coiled-coil region" evidence="10">
    <location>
        <begin position="180"/>
        <end position="207"/>
    </location>
</feature>
<accession>A0A022QJJ6</accession>
<comment type="similarity">
    <text evidence="9">Belongs to the HSF family.</text>
</comment>
<comment type="subcellular location">
    <subcellularLocation>
        <location evidence="1">Nucleus</location>
    </subcellularLocation>
</comment>
<dbReference type="InterPro" id="IPR000232">
    <property type="entry name" value="HSF_DNA-bd"/>
</dbReference>
<evidence type="ECO:0000256" key="10">
    <source>
        <dbReference type="SAM" id="Coils"/>
    </source>
</evidence>
<keyword evidence="6" id="KW-0238">DNA-binding</keyword>
<feature type="compositionally biased region" description="Polar residues" evidence="11">
    <location>
        <begin position="8"/>
        <end position="17"/>
    </location>
</feature>
<dbReference type="PANTHER" id="PTHR10015:SF294">
    <property type="entry name" value="HEAT SHOCK FACTOR PROTEIN HSF30-LIKE"/>
    <property type="match status" value="1"/>
</dbReference>
<dbReference type="SMART" id="SM00415">
    <property type="entry name" value="HSF"/>
    <property type="match status" value="1"/>
</dbReference>
<dbReference type="SUPFAM" id="SSF46785">
    <property type="entry name" value="Winged helix' DNA-binding domain"/>
    <property type="match status" value="1"/>
</dbReference>
<evidence type="ECO:0000256" key="3">
    <source>
        <dbReference type="ARBA" id="ARBA00022553"/>
    </source>
</evidence>
<keyword evidence="4" id="KW-0805">Transcription regulation</keyword>
<feature type="domain" description="HSF-type DNA-binding" evidence="12">
    <location>
        <begin position="44"/>
        <end position="137"/>
    </location>
</feature>
<dbReference type="PRINTS" id="PR00056">
    <property type="entry name" value="HSFDOMAIN"/>
</dbReference>
<keyword evidence="8" id="KW-0539">Nucleus</keyword>
<proteinExistence type="inferred from homology"/>
<keyword evidence="3" id="KW-0597">Phosphoprotein</keyword>
<evidence type="ECO:0000256" key="11">
    <source>
        <dbReference type="SAM" id="MobiDB-lite"/>
    </source>
</evidence>
<evidence type="ECO:0000256" key="7">
    <source>
        <dbReference type="ARBA" id="ARBA00023163"/>
    </source>
</evidence>
<gene>
    <name evidence="13" type="ORF">MIMGU_mgv1a019472mg</name>
</gene>
<protein>
    <recommendedName>
        <fullName evidence="12">HSF-type DNA-binding domain-containing protein</fullName>
    </recommendedName>
</protein>
<dbReference type="Gene3D" id="1.10.10.10">
    <property type="entry name" value="Winged helix-like DNA-binding domain superfamily/Winged helix DNA-binding domain"/>
    <property type="match status" value="1"/>
</dbReference>
<organism evidence="13 14">
    <name type="scientific">Erythranthe guttata</name>
    <name type="common">Yellow monkey flower</name>
    <name type="synonym">Mimulus guttatus</name>
    <dbReference type="NCBI Taxonomy" id="4155"/>
    <lineage>
        <taxon>Eukaryota</taxon>
        <taxon>Viridiplantae</taxon>
        <taxon>Streptophyta</taxon>
        <taxon>Embryophyta</taxon>
        <taxon>Tracheophyta</taxon>
        <taxon>Spermatophyta</taxon>
        <taxon>Magnoliopsida</taxon>
        <taxon>eudicotyledons</taxon>
        <taxon>Gunneridae</taxon>
        <taxon>Pentapetalae</taxon>
        <taxon>asterids</taxon>
        <taxon>lamiids</taxon>
        <taxon>Lamiales</taxon>
        <taxon>Phrymaceae</taxon>
        <taxon>Erythranthe</taxon>
    </lineage>
</organism>
<evidence type="ECO:0000256" key="6">
    <source>
        <dbReference type="ARBA" id="ARBA00023125"/>
    </source>
</evidence>
<dbReference type="eggNOG" id="KOG0627">
    <property type="taxonomic scope" value="Eukaryota"/>
</dbReference>
<keyword evidence="7" id="KW-0804">Transcription</keyword>
<evidence type="ECO:0000256" key="4">
    <source>
        <dbReference type="ARBA" id="ARBA00023015"/>
    </source>
</evidence>
<evidence type="ECO:0000256" key="8">
    <source>
        <dbReference type="ARBA" id="ARBA00023242"/>
    </source>
</evidence>
<evidence type="ECO:0000313" key="13">
    <source>
        <dbReference type="EMBL" id="EYU28121.1"/>
    </source>
</evidence>
<dbReference type="GO" id="GO:0005634">
    <property type="term" value="C:nucleus"/>
    <property type="evidence" value="ECO:0000318"/>
    <property type="project" value="GO_Central"/>
</dbReference>
<feature type="non-terminal residue" evidence="13">
    <location>
        <position position="323"/>
    </location>
</feature>